<dbReference type="EMBL" id="JBBHKQ010000001">
    <property type="protein sequence ID" value="MEJ5899006.1"/>
    <property type="molecule type" value="Genomic_DNA"/>
</dbReference>
<keyword evidence="2" id="KW-0808">Transferase</keyword>
<dbReference type="PANTHER" id="PTHR43190">
    <property type="entry name" value="N-ACETYL-D-GLUCOSAMINE KINASE"/>
    <property type="match status" value="1"/>
</dbReference>
<dbReference type="Gene3D" id="3.30.420.40">
    <property type="match status" value="2"/>
</dbReference>
<dbReference type="GO" id="GO:0016301">
    <property type="term" value="F:kinase activity"/>
    <property type="evidence" value="ECO:0007669"/>
    <property type="project" value="UniProtKB-KW"/>
</dbReference>
<comment type="caution">
    <text evidence="2">The sequence shown here is derived from an EMBL/GenBank/DDBJ whole genome shotgun (WGS) entry which is preliminary data.</text>
</comment>
<accession>A0ABD5JTF9</accession>
<evidence type="ECO:0000313" key="2">
    <source>
        <dbReference type="EMBL" id="MEJ5899006.1"/>
    </source>
</evidence>
<dbReference type="SUPFAM" id="SSF53067">
    <property type="entry name" value="Actin-like ATPase domain"/>
    <property type="match status" value="2"/>
</dbReference>
<dbReference type="AlphaFoldDB" id="A0ABD5JTF9"/>
<dbReference type="InterPro" id="IPR052519">
    <property type="entry name" value="Euk-type_GlcNAc_Kinase"/>
</dbReference>
<dbReference type="CDD" id="cd24082">
    <property type="entry name" value="ASKHA_NBD_GspK-like"/>
    <property type="match status" value="1"/>
</dbReference>
<organism evidence="2 3">
    <name type="scientific">Ochrobactrum teleogrylli</name>
    <dbReference type="NCBI Taxonomy" id="2479765"/>
    <lineage>
        <taxon>Bacteria</taxon>
        <taxon>Pseudomonadati</taxon>
        <taxon>Pseudomonadota</taxon>
        <taxon>Alphaproteobacteria</taxon>
        <taxon>Hyphomicrobiales</taxon>
        <taxon>Brucellaceae</taxon>
        <taxon>Brucella/Ochrobactrum group</taxon>
        <taxon>Ochrobactrum</taxon>
    </lineage>
</organism>
<proteinExistence type="predicted"/>
<gene>
    <name evidence="2" type="ORF">WIX40_02645</name>
</gene>
<evidence type="ECO:0000259" key="1">
    <source>
        <dbReference type="Pfam" id="PF01869"/>
    </source>
</evidence>
<dbReference type="Pfam" id="PF01869">
    <property type="entry name" value="BcrAD_BadFG"/>
    <property type="match status" value="1"/>
</dbReference>
<name>A0ABD5JTF9_9HYPH</name>
<dbReference type="PANTHER" id="PTHR43190:SF3">
    <property type="entry name" value="N-ACETYL-D-GLUCOSAMINE KINASE"/>
    <property type="match status" value="1"/>
</dbReference>
<reference evidence="2 3" key="1">
    <citation type="submission" date="2024-03" db="EMBL/GenBank/DDBJ databases">
        <title>Reference genomes for the five species model microbial community.</title>
        <authorList>
            <person name="Padfield D."/>
        </authorList>
    </citation>
    <scope>NUCLEOTIDE SEQUENCE [LARGE SCALE GENOMIC DNA]</scope>
    <source>
        <strain evidence="2 3">AB1</strain>
    </source>
</reference>
<protein>
    <submittedName>
        <fullName evidence="2">N-acetylglucosamine kinase</fullName>
    </submittedName>
</protein>
<evidence type="ECO:0000313" key="3">
    <source>
        <dbReference type="Proteomes" id="UP001362311"/>
    </source>
</evidence>
<sequence length="295" mass="30941">MAEFFIGVDGGGTGCRAVVADGSGAILGTGRSGSANIVTDPQTSLVNVRAAIDNAFAHAGLDQSHYAESHAVLGLAGGNVQGAGLPIERGLPFAHANVEFDGLIALQGALGDQDGIVAILGTGTAYIVRQHERIHSVGGWGFPLSDLGSGARLGQSLLQECLLVHDGIHPRSRLTTDVLDEFGNNPDNLVEFAWTAKPGDFGKYAPRIFQYAANGDETARMLLQRSAGYVSETLDMLIAQGAERISLLGGMAPLYVEWLPASQQKLIVQPAADALTGALQLALKRYGHKMDEARA</sequence>
<keyword evidence="2" id="KW-0418">Kinase</keyword>
<dbReference type="InterPro" id="IPR043129">
    <property type="entry name" value="ATPase_NBD"/>
</dbReference>
<dbReference type="RefSeq" id="WP_339438253.1">
    <property type="nucleotide sequence ID" value="NZ_JBBHKQ010000001.1"/>
</dbReference>
<feature type="domain" description="ATPase BadF/BadG/BcrA/BcrD type" evidence="1">
    <location>
        <begin position="6"/>
        <end position="278"/>
    </location>
</feature>
<dbReference type="InterPro" id="IPR002731">
    <property type="entry name" value="ATPase_BadF"/>
</dbReference>
<dbReference type="Proteomes" id="UP001362311">
    <property type="component" value="Unassembled WGS sequence"/>
</dbReference>